<keyword evidence="4 7" id="KW-0812">Transmembrane</keyword>
<evidence type="ECO:0000313" key="11">
    <source>
        <dbReference type="Proteomes" id="UP000187735"/>
    </source>
</evidence>
<feature type="transmembrane region" description="Helical" evidence="7">
    <location>
        <begin position="244"/>
        <end position="262"/>
    </location>
</feature>
<comment type="subcellular location">
    <subcellularLocation>
        <location evidence="1 7">Cell membrane</location>
        <topology evidence="1 7">Multi-pass membrane protein</topology>
    </subcellularLocation>
</comment>
<dbReference type="KEGG" id="fmr:Fuma_06426"/>
<dbReference type="InterPro" id="IPR035906">
    <property type="entry name" value="MetI-like_sf"/>
</dbReference>
<feature type="transmembrane region" description="Helical" evidence="7">
    <location>
        <begin position="283"/>
        <end position="301"/>
    </location>
</feature>
<evidence type="ECO:0000313" key="10">
    <source>
        <dbReference type="EMBL" id="APZ96752.1"/>
    </source>
</evidence>
<feature type="transmembrane region" description="Helical" evidence="7">
    <location>
        <begin position="129"/>
        <end position="153"/>
    </location>
</feature>
<evidence type="ECO:0000256" key="7">
    <source>
        <dbReference type="RuleBase" id="RU363032"/>
    </source>
</evidence>
<feature type="transmembrane region" description="Helical" evidence="7">
    <location>
        <begin position="160"/>
        <end position="182"/>
    </location>
</feature>
<feature type="transmembrane region" description="Helical" evidence="7">
    <location>
        <begin position="219"/>
        <end position="238"/>
    </location>
</feature>
<dbReference type="InterPro" id="IPR000515">
    <property type="entry name" value="MetI-like"/>
</dbReference>
<dbReference type="GO" id="GO:0055085">
    <property type="term" value="P:transmembrane transport"/>
    <property type="evidence" value="ECO:0007669"/>
    <property type="project" value="InterPro"/>
</dbReference>
<accession>A0A1P8WRS0</accession>
<dbReference type="Gene3D" id="1.10.3720.10">
    <property type="entry name" value="MetI-like"/>
    <property type="match status" value="1"/>
</dbReference>
<evidence type="ECO:0000256" key="8">
    <source>
        <dbReference type="SAM" id="MobiDB-lite"/>
    </source>
</evidence>
<dbReference type="Pfam" id="PF00528">
    <property type="entry name" value="BPD_transp_1"/>
    <property type="match status" value="1"/>
</dbReference>
<reference evidence="10 11" key="1">
    <citation type="journal article" date="2016" name="Front. Microbiol.">
        <title>Fuerstia marisgermanicae gen. nov., sp. nov., an Unusual Member of the Phylum Planctomycetes from the German Wadden Sea.</title>
        <authorList>
            <person name="Kohn T."/>
            <person name="Heuer A."/>
            <person name="Jogler M."/>
            <person name="Vollmers J."/>
            <person name="Boedeker C."/>
            <person name="Bunk B."/>
            <person name="Rast P."/>
            <person name="Borchert D."/>
            <person name="Glockner I."/>
            <person name="Freese H.M."/>
            <person name="Klenk H.P."/>
            <person name="Overmann J."/>
            <person name="Kaster A.K."/>
            <person name="Rohde M."/>
            <person name="Wiegand S."/>
            <person name="Jogler C."/>
        </authorList>
    </citation>
    <scope>NUCLEOTIDE SEQUENCE [LARGE SCALE GENOMIC DNA]</scope>
    <source>
        <strain evidence="10 11">NH11</strain>
    </source>
</reference>
<dbReference type="PANTHER" id="PTHR30151:SF0">
    <property type="entry name" value="ABC TRANSPORTER PERMEASE PROTEIN MJ0413-RELATED"/>
    <property type="match status" value="1"/>
</dbReference>
<feature type="domain" description="ABC transmembrane type-1" evidence="9">
    <location>
        <begin position="122"/>
        <end position="302"/>
    </location>
</feature>
<evidence type="ECO:0000256" key="1">
    <source>
        <dbReference type="ARBA" id="ARBA00004651"/>
    </source>
</evidence>
<evidence type="ECO:0000256" key="6">
    <source>
        <dbReference type="ARBA" id="ARBA00023136"/>
    </source>
</evidence>
<evidence type="ECO:0000256" key="3">
    <source>
        <dbReference type="ARBA" id="ARBA00022475"/>
    </source>
</evidence>
<dbReference type="CDD" id="cd06261">
    <property type="entry name" value="TM_PBP2"/>
    <property type="match status" value="1"/>
</dbReference>
<dbReference type="Proteomes" id="UP000187735">
    <property type="component" value="Chromosome"/>
</dbReference>
<dbReference type="EMBL" id="CP017641">
    <property type="protein sequence ID" value="APZ96752.1"/>
    <property type="molecule type" value="Genomic_DNA"/>
</dbReference>
<dbReference type="SUPFAM" id="SSF161098">
    <property type="entry name" value="MetI-like"/>
    <property type="match status" value="1"/>
</dbReference>
<dbReference type="PROSITE" id="PS50928">
    <property type="entry name" value="ABC_TM1"/>
    <property type="match status" value="1"/>
</dbReference>
<evidence type="ECO:0000256" key="4">
    <source>
        <dbReference type="ARBA" id="ARBA00022692"/>
    </source>
</evidence>
<protein>
    <submittedName>
        <fullName evidence="10">Bicarbonate transport system permease protein CmpB</fullName>
    </submittedName>
</protein>
<proteinExistence type="inferred from homology"/>
<keyword evidence="6 7" id="KW-0472">Membrane</keyword>
<keyword evidence="11" id="KW-1185">Reference proteome</keyword>
<dbReference type="RefSeq" id="WP_077027728.1">
    <property type="nucleotide sequence ID" value="NZ_CP017641.1"/>
</dbReference>
<dbReference type="STRING" id="1891926.Fuma_06426"/>
<sequence length="351" mass="38332">MPDKSPNQPDDATDATPASGAKPLESRPSSPGPSQPALTIAEQTPVPTSLVGLRKEPPRWLALAAGAFCLFICVILWGFTTSGSGEERLLGHNQLPSIPETWERLPEVLDSKSPERHIWDNTAVSLKRVIVGFALAVVIGIPIGVAAGCFPIARNFFAPLVLFGRNIPIAALIPLALALFGTGETQKYMFIFIACVAFIIADTIDAVSEVAQRYVETALTLGASSMQIVFKVLVPLAMPMVFNSLRVLFGLAFGYIMLVEFMHEGDGAGGLGFLLNIARRRSVTEYTMIIILTIPLVAWIIDQLLYVIQCWLFRWKYGKEAERSSAFRLSRWLLRLFWNPTSAPATPTAGS</sequence>
<dbReference type="AlphaFoldDB" id="A0A1P8WRS0"/>
<dbReference type="PANTHER" id="PTHR30151">
    <property type="entry name" value="ALKANE SULFONATE ABC TRANSPORTER-RELATED, MEMBRANE SUBUNIT"/>
    <property type="match status" value="1"/>
</dbReference>
<organism evidence="10 11">
    <name type="scientific">Fuerstiella marisgermanici</name>
    <dbReference type="NCBI Taxonomy" id="1891926"/>
    <lineage>
        <taxon>Bacteria</taxon>
        <taxon>Pseudomonadati</taxon>
        <taxon>Planctomycetota</taxon>
        <taxon>Planctomycetia</taxon>
        <taxon>Planctomycetales</taxon>
        <taxon>Planctomycetaceae</taxon>
        <taxon>Fuerstiella</taxon>
    </lineage>
</organism>
<evidence type="ECO:0000256" key="2">
    <source>
        <dbReference type="ARBA" id="ARBA00022448"/>
    </source>
</evidence>
<comment type="similarity">
    <text evidence="7">Belongs to the binding-protein-dependent transport system permease family.</text>
</comment>
<dbReference type="GO" id="GO:0005886">
    <property type="term" value="C:plasma membrane"/>
    <property type="evidence" value="ECO:0007669"/>
    <property type="project" value="UniProtKB-SubCell"/>
</dbReference>
<evidence type="ECO:0000259" key="9">
    <source>
        <dbReference type="PROSITE" id="PS50928"/>
    </source>
</evidence>
<keyword evidence="5 7" id="KW-1133">Transmembrane helix</keyword>
<gene>
    <name evidence="10" type="primary">cmpB</name>
    <name evidence="10" type="ORF">Fuma_06426</name>
</gene>
<keyword evidence="2 7" id="KW-0813">Transport</keyword>
<feature type="region of interest" description="Disordered" evidence="8">
    <location>
        <begin position="1"/>
        <end position="43"/>
    </location>
</feature>
<evidence type="ECO:0000256" key="5">
    <source>
        <dbReference type="ARBA" id="ARBA00022989"/>
    </source>
</evidence>
<name>A0A1P8WRS0_9PLAN</name>
<keyword evidence="3" id="KW-1003">Cell membrane</keyword>
<feature type="transmembrane region" description="Helical" evidence="7">
    <location>
        <begin position="60"/>
        <end position="79"/>
    </location>
</feature>
<feature type="compositionally biased region" description="Polar residues" evidence="8">
    <location>
        <begin position="1"/>
        <end position="10"/>
    </location>
</feature>
<feature type="transmembrane region" description="Helical" evidence="7">
    <location>
        <begin position="188"/>
        <end position="207"/>
    </location>
</feature>
<dbReference type="OrthoDB" id="9804353at2"/>